<dbReference type="InterPro" id="IPR037401">
    <property type="entry name" value="SnoaL-like"/>
</dbReference>
<accession>A0A7C9JMV5</accession>
<proteinExistence type="predicted"/>
<dbReference type="SUPFAM" id="SSF54427">
    <property type="entry name" value="NTF2-like"/>
    <property type="match status" value="1"/>
</dbReference>
<evidence type="ECO:0000259" key="1">
    <source>
        <dbReference type="Pfam" id="PF13577"/>
    </source>
</evidence>
<gene>
    <name evidence="2" type="ORF">D1639_03855</name>
</gene>
<protein>
    <submittedName>
        <fullName evidence="2">Nuclear transport factor 2 family protein</fullName>
    </submittedName>
</protein>
<dbReference type="AlphaFoldDB" id="A0A7C9JMV5"/>
<evidence type="ECO:0000313" key="2">
    <source>
        <dbReference type="EMBL" id="NBI34178.1"/>
    </source>
</evidence>
<organism evidence="2">
    <name type="scientific">Muribaculaceae bacterium Z82</name>
    <dbReference type="NCBI Taxonomy" id="2304548"/>
    <lineage>
        <taxon>Bacteria</taxon>
        <taxon>Pseudomonadati</taxon>
        <taxon>Bacteroidota</taxon>
        <taxon>Bacteroidia</taxon>
        <taxon>Bacteroidales</taxon>
        <taxon>Muribaculaceae</taxon>
    </lineage>
</organism>
<reference evidence="2" key="1">
    <citation type="submission" date="2018-08" db="EMBL/GenBank/DDBJ databases">
        <title>Murine metabolic-syndrome-specific gut microbial biobank.</title>
        <authorList>
            <person name="Liu C."/>
        </authorList>
    </citation>
    <scope>NUCLEOTIDE SEQUENCE [LARGE SCALE GENOMIC DNA]</scope>
    <source>
        <strain evidence="2">Z82</strain>
    </source>
</reference>
<dbReference type="EMBL" id="QWKH01000017">
    <property type="protein sequence ID" value="NBI34178.1"/>
    <property type="molecule type" value="Genomic_DNA"/>
</dbReference>
<dbReference type="Gene3D" id="3.10.450.50">
    <property type="match status" value="1"/>
</dbReference>
<dbReference type="InterPro" id="IPR032710">
    <property type="entry name" value="NTF2-like_dom_sf"/>
</dbReference>
<feature type="domain" description="SnoaL-like" evidence="1">
    <location>
        <begin position="21"/>
        <end position="149"/>
    </location>
</feature>
<dbReference type="CDD" id="cd00531">
    <property type="entry name" value="NTF2_like"/>
    <property type="match status" value="1"/>
</dbReference>
<dbReference type="Pfam" id="PF13577">
    <property type="entry name" value="SnoaL_4"/>
    <property type="match status" value="1"/>
</dbReference>
<sequence>MDRDLWPADGDAAPAEERLAALEAVRAVTDVAYRYARFVDDQDGLGVASLFLDDGLLFPQPGVEPLAGRALIGKLYGKLLPQMTSSTHVVSNPQVTLLSADHAVLECVLWAWEGFSDKPSMPPADRYTFGRYRMEMRRSAQGGWLIGRMDIIFAGQADSGRFAEHLSGRS</sequence>
<name>A0A7C9JMV5_9BACT</name>
<comment type="caution">
    <text evidence="2">The sequence shown here is derived from an EMBL/GenBank/DDBJ whole genome shotgun (WGS) entry which is preliminary data.</text>
</comment>